<dbReference type="CDD" id="cd00065">
    <property type="entry name" value="FYVE_like_SF"/>
    <property type="match status" value="1"/>
</dbReference>
<dbReference type="PRINTS" id="PR01415">
    <property type="entry name" value="ANKYRIN"/>
</dbReference>
<dbReference type="SMART" id="SM00248">
    <property type="entry name" value="ANK"/>
    <property type="match status" value="5"/>
</dbReference>
<evidence type="ECO:0000313" key="10">
    <source>
        <dbReference type="EMBL" id="DBA00888.1"/>
    </source>
</evidence>
<dbReference type="Gene3D" id="3.30.40.10">
    <property type="entry name" value="Zinc/RING finger domain, C3HC4 (zinc finger)"/>
    <property type="match status" value="1"/>
</dbReference>
<keyword evidence="5 6" id="KW-0040">ANK repeat</keyword>
<reference evidence="10" key="2">
    <citation type="journal article" date="2023" name="Microbiol Resour">
        <title>Decontamination and Annotation of the Draft Genome Sequence of the Oomycete Lagenidium giganteum ARSEF 373.</title>
        <authorList>
            <person name="Morgan W.R."/>
            <person name="Tartar A."/>
        </authorList>
    </citation>
    <scope>NUCLEOTIDE SEQUENCE</scope>
    <source>
        <strain evidence="10">ARSEF 373</strain>
    </source>
</reference>
<accession>A0AAV2Z6B0</accession>
<proteinExistence type="predicted"/>
<evidence type="ECO:0000259" key="9">
    <source>
        <dbReference type="PROSITE" id="PS50178"/>
    </source>
</evidence>
<organism evidence="10 11">
    <name type="scientific">Lagenidium giganteum</name>
    <dbReference type="NCBI Taxonomy" id="4803"/>
    <lineage>
        <taxon>Eukaryota</taxon>
        <taxon>Sar</taxon>
        <taxon>Stramenopiles</taxon>
        <taxon>Oomycota</taxon>
        <taxon>Peronosporomycetes</taxon>
        <taxon>Pythiales</taxon>
        <taxon>Pythiaceae</taxon>
    </lineage>
</organism>
<dbReference type="InterPro" id="IPR013083">
    <property type="entry name" value="Znf_RING/FYVE/PHD"/>
</dbReference>
<feature type="repeat" description="ANK" evidence="6">
    <location>
        <begin position="501"/>
        <end position="533"/>
    </location>
</feature>
<dbReference type="SUPFAM" id="SSF57903">
    <property type="entry name" value="FYVE/PHD zinc finger"/>
    <property type="match status" value="1"/>
</dbReference>
<dbReference type="Proteomes" id="UP001146120">
    <property type="component" value="Unassembled WGS sequence"/>
</dbReference>
<dbReference type="InterPro" id="IPR000306">
    <property type="entry name" value="Znf_FYVE"/>
</dbReference>
<dbReference type="Pfam" id="PF12796">
    <property type="entry name" value="Ank_2"/>
    <property type="match status" value="2"/>
</dbReference>
<dbReference type="InterPro" id="IPR011011">
    <property type="entry name" value="Znf_FYVE_PHD"/>
</dbReference>
<evidence type="ECO:0000256" key="5">
    <source>
        <dbReference type="ARBA" id="ARBA00023043"/>
    </source>
</evidence>
<keyword evidence="2" id="KW-0677">Repeat</keyword>
<evidence type="ECO:0000256" key="3">
    <source>
        <dbReference type="ARBA" id="ARBA00022771"/>
    </source>
</evidence>
<evidence type="ECO:0000256" key="7">
    <source>
        <dbReference type="PROSITE-ProRule" id="PRU00091"/>
    </source>
</evidence>
<keyword evidence="3 7" id="KW-0863">Zinc-finger</keyword>
<dbReference type="SUPFAM" id="SSF48403">
    <property type="entry name" value="Ankyrin repeat"/>
    <property type="match status" value="1"/>
</dbReference>
<name>A0AAV2Z6B0_9STRA</name>
<keyword evidence="4" id="KW-0862">Zinc</keyword>
<dbReference type="Pfam" id="PF01363">
    <property type="entry name" value="FYVE"/>
    <property type="match status" value="1"/>
</dbReference>
<reference evidence="10" key="1">
    <citation type="submission" date="2022-11" db="EMBL/GenBank/DDBJ databases">
        <authorList>
            <person name="Morgan W.R."/>
            <person name="Tartar A."/>
        </authorList>
    </citation>
    <scope>NUCLEOTIDE SEQUENCE</scope>
    <source>
        <strain evidence="10">ARSEF 373</strain>
    </source>
</reference>
<feature type="repeat" description="ANK" evidence="6">
    <location>
        <begin position="429"/>
        <end position="464"/>
    </location>
</feature>
<evidence type="ECO:0000256" key="2">
    <source>
        <dbReference type="ARBA" id="ARBA00022737"/>
    </source>
</evidence>
<dbReference type="AlphaFoldDB" id="A0AAV2Z6B0"/>
<dbReference type="GO" id="GO:0008270">
    <property type="term" value="F:zinc ion binding"/>
    <property type="evidence" value="ECO:0007669"/>
    <property type="project" value="UniProtKB-KW"/>
</dbReference>
<gene>
    <name evidence="10" type="ORF">N0F65_008531</name>
</gene>
<keyword evidence="1" id="KW-0479">Metal-binding</keyword>
<dbReference type="InterPro" id="IPR036770">
    <property type="entry name" value="Ankyrin_rpt-contain_sf"/>
</dbReference>
<sequence length="660" mass="72058">MAASGINLPTMGMPSLKKATSMPNAMVKSVKVPTLNAKSALMHHASAMRSYVSSSLSARWQVKNDSPVYVEPRTPPSNMSKEQDNYEAMKSTPLSPKTPPGHLNSSASMAVVAVMAVTCSGNDLATRFGKLPRTLSCCVRFGDAIKTGGDVSLACNKKLIFNDKFIFEQPAFDDRTGDVAIELISSVVGGRVTSAFKETIGELVIPLNQELAQHRTGQPIRRSVLMVTGREGAKIEMHYALHRIPIESPAAEAASSVLSRSPSSLDEDGDMAEFVPECDDAESSFSSTSTMDSDFEVPTALANLRQLSSQRVSAKLSQYLTSMTSINERESMRYSVVTASKWKKMGYHPYKPDASGYTALHRAAKKGEPSVISSLLVMYDGKQIDLAAMQSRRQGQIALHIAAKYARLEAVRVLAAPEFRSLVNKPDTNGNTPLHFAATSNTPEAASVVALLLMRGADPTLKSRTGVFPIIAHLLTAQEDDPEITKLLLKHGCDPNTLDNEGNSALHLAVQNGLWKIASCLVHQQASMTIRNHDGLMVLDILTPKQLSWLARFISHPPEWVPYSSQKSCMVCTKRFSMLVRRHHCRLCGRICCGPCSKYKRALPFAVGGLKETKHHSLMKVCSTCINVRAATEDDKSWTSTTTTSTDRLVASDIMVDYDY</sequence>
<dbReference type="PROSITE" id="PS50297">
    <property type="entry name" value="ANK_REP_REGION"/>
    <property type="match status" value="3"/>
</dbReference>
<evidence type="ECO:0000313" key="11">
    <source>
        <dbReference type="Proteomes" id="UP001146120"/>
    </source>
</evidence>
<protein>
    <recommendedName>
        <fullName evidence="9">FYVE-type domain-containing protein</fullName>
    </recommendedName>
</protein>
<evidence type="ECO:0000256" key="8">
    <source>
        <dbReference type="SAM" id="MobiDB-lite"/>
    </source>
</evidence>
<dbReference type="PROSITE" id="PS50088">
    <property type="entry name" value="ANK_REPEAT"/>
    <property type="match status" value="3"/>
</dbReference>
<dbReference type="SMART" id="SM00064">
    <property type="entry name" value="FYVE"/>
    <property type="match status" value="1"/>
</dbReference>
<dbReference type="PANTHER" id="PTHR24198">
    <property type="entry name" value="ANKYRIN REPEAT AND PROTEIN KINASE DOMAIN-CONTAINING PROTEIN"/>
    <property type="match status" value="1"/>
</dbReference>
<evidence type="ECO:0000256" key="6">
    <source>
        <dbReference type="PROSITE-ProRule" id="PRU00023"/>
    </source>
</evidence>
<evidence type="ECO:0000256" key="1">
    <source>
        <dbReference type="ARBA" id="ARBA00022723"/>
    </source>
</evidence>
<dbReference type="PROSITE" id="PS50178">
    <property type="entry name" value="ZF_FYVE"/>
    <property type="match status" value="1"/>
</dbReference>
<dbReference type="PANTHER" id="PTHR24198:SF165">
    <property type="entry name" value="ANKYRIN REPEAT-CONTAINING PROTEIN-RELATED"/>
    <property type="match status" value="1"/>
</dbReference>
<dbReference type="Gene3D" id="1.25.40.20">
    <property type="entry name" value="Ankyrin repeat-containing domain"/>
    <property type="match status" value="2"/>
</dbReference>
<evidence type="ECO:0000256" key="4">
    <source>
        <dbReference type="ARBA" id="ARBA00022833"/>
    </source>
</evidence>
<feature type="domain" description="FYVE-type" evidence="9">
    <location>
        <begin position="563"/>
        <end position="630"/>
    </location>
</feature>
<feature type="repeat" description="ANK" evidence="6">
    <location>
        <begin position="355"/>
        <end position="376"/>
    </location>
</feature>
<keyword evidence="11" id="KW-1185">Reference proteome</keyword>
<feature type="region of interest" description="Disordered" evidence="8">
    <location>
        <begin position="67"/>
        <end position="102"/>
    </location>
</feature>
<comment type="caution">
    <text evidence="10">The sequence shown here is derived from an EMBL/GenBank/DDBJ whole genome shotgun (WGS) entry which is preliminary data.</text>
</comment>
<dbReference type="InterPro" id="IPR017455">
    <property type="entry name" value="Znf_FYVE-rel"/>
</dbReference>
<dbReference type="EMBL" id="DAKRPA010000057">
    <property type="protein sequence ID" value="DBA00888.1"/>
    <property type="molecule type" value="Genomic_DNA"/>
</dbReference>
<dbReference type="InterPro" id="IPR002110">
    <property type="entry name" value="Ankyrin_rpt"/>
</dbReference>